<organism evidence="3 4">
    <name type="scientific">Phaseolus coccineus</name>
    <name type="common">Scarlet runner bean</name>
    <name type="synonym">Phaseolus multiflorus</name>
    <dbReference type="NCBI Taxonomy" id="3886"/>
    <lineage>
        <taxon>Eukaryota</taxon>
        <taxon>Viridiplantae</taxon>
        <taxon>Streptophyta</taxon>
        <taxon>Embryophyta</taxon>
        <taxon>Tracheophyta</taxon>
        <taxon>Spermatophyta</taxon>
        <taxon>Magnoliopsida</taxon>
        <taxon>eudicotyledons</taxon>
        <taxon>Gunneridae</taxon>
        <taxon>Pentapetalae</taxon>
        <taxon>rosids</taxon>
        <taxon>fabids</taxon>
        <taxon>Fabales</taxon>
        <taxon>Fabaceae</taxon>
        <taxon>Papilionoideae</taxon>
        <taxon>50 kb inversion clade</taxon>
        <taxon>NPAAA clade</taxon>
        <taxon>indigoferoid/millettioid clade</taxon>
        <taxon>Phaseoleae</taxon>
        <taxon>Phaseolus</taxon>
    </lineage>
</organism>
<dbReference type="EMBL" id="JAYMYR010000003">
    <property type="protein sequence ID" value="KAK7374034.1"/>
    <property type="molecule type" value="Genomic_DNA"/>
</dbReference>
<feature type="region of interest" description="Disordered" evidence="2">
    <location>
        <begin position="64"/>
        <end position="105"/>
    </location>
</feature>
<feature type="region of interest" description="Disordered" evidence="2">
    <location>
        <begin position="120"/>
        <end position="171"/>
    </location>
</feature>
<evidence type="ECO:0000256" key="1">
    <source>
        <dbReference type="ARBA" id="ARBA00007708"/>
    </source>
</evidence>
<evidence type="ECO:0000313" key="4">
    <source>
        <dbReference type="Proteomes" id="UP001374584"/>
    </source>
</evidence>
<dbReference type="GO" id="GO:0035091">
    <property type="term" value="F:phosphatidylinositol binding"/>
    <property type="evidence" value="ECO:0007669"/>
    <property type="project" value="InterPro"/>
</dbReference>
<dbReference type="Proteomes" id="UP001374584">
    <property type="component" value="Unassembled WGS sequence"/>
</dbReference>
<gene>
    <name evidence="3" type="ORF">VNO80_07457</name>
</gene>
<feature type="compositionally biased region" description="Polar residues" evidence="2">
    <location>
        <begin position="121"/>
        <end position="153"/>
    </location>
</feature>
<proteinExistence type="inferred from homology"/>
<evidence type="ECO:0000256" key="2">
    <source>
        <dbReference type="SAM" id="MobiDB-lite"/>
    </source>
</evidence>
<reference evidence="3 4" key="1">
    <citation type="submission" date="2024-01" db="EMBL/GenBank/DDBJ databases">
        <title>The genomes of 5 underutilized Papilionoideae crops provide insights into root nodulation and disease resistanc.</title>
        <authorList>
            <person name="Jiang F."/>
        </authorList>
    </citation>
    <scope>NUCLEOTIDE SEQUENCE [LARGE SCALE GENOMIC DNA]</scope>
    <source>
        <strain evidence="3">JINMINGXINNONG_FW02</strain>
        <tissue evidence="3">Leaves</tissue>
    </source>
</reference>
<comment type="similarity">
    <text evidence="1">Belongs to the TOM1 family.</text>
</comment>
<comment type="caution">
    <text evidence="3">The sequence shown here is derived from an EMBL/GenBank/DDBJ whole genome shotgun (WGS) entry which is preliminary data.</text>
</comment>
<dbReference type="GO" id="GO:0043328">
    <property type="term" value="P:protein transport to vacuole involved in ubiquitin-dependent protein catabolic process via the multivesicular body sorting pathway"/>
    <property type="evidence" value="ECO:0007669"/>
    <property type="project" value="InterPro"/>
</dbReference>
<evidence type="ECO:0000313" key="3">
    <source>
        <dbReference type="EMBL" id="KAK7374034.1"/>
    </source>
</evidence>
<evidence type="ECO:0008006" key="5">
    <source>
        <dbReference type="Google" id="ProtNLM"/>
    </source>
</evidence>
<name>A0AAN9NP78_PHACN</name>
<protein>
    <recommendedName>
        <fullName evidence="5">GAT domain-containing protein</fullName>
    </recommendedName>
</protein>
<dbReference type="InterPro" id="IPR044836">
    <property type="entry name" value="TOL_plant"/>
</dbReference>
<dbReference type="PANTHER" id="PTHR45898">
    <property type="entry name" value="TOM1-LIKE PROTEIN"/>
    <property type="match status" value="1"/>
</dbReference>
<dbReference type="GO" id="GO:0043130">
    <property type="term" value="F:ubiquitin binding"/>
    <property type="evidence" value="ECO:0007669"/>
    <property type="project" value="InterPro"/>
</dbReference>
<sequence>MWNNLLFPSWFYHRDEELLGRGLELNDSIQGLLARHDAIASGTVFPIQGASPSTVSTEAQSSVDQSNINSSSPGEFFSTPKASNSAIVLSETRSRSDEEEEDEFAQLARRHSKALLVISNDAATGSSENSVNTSTKTPHVPNPSTSVPSNALVLSNPPAPVSTAKDQDIID</sequence>
<accession>A0AAN9NP78</accession>
<dbReference type="PANTHER" id="PTHR45898:SF2">
    <property type="entry name" value="TOM1-LIKE PROTEIN 6"/>
    <property type="match status" value="1"/>
</dbReference>
<dbReference type="AlphaFoldDB" id="A0AAN9NP78"/>
<keyword evidence="4" id="KW-1185">Reference proteome</keyword>